<keyword evidence="1" id="KW-0346">Stress response</keyword>
<sequence length="188" mass="21549">MAIAAALIPLQTTALTPYTRSLWDMILPPDDPFRILEQNPLTSSKDMEPLALTRADWKETPTSHIISLDVPGMKKEDLKIEVDENRELRVSGERKGEEEVEGEKWHRVERTVGRFWRQFRLPRNADLENMKAHFENGVLRITVPKLAEEKKKTTKVISIADEGNGGEDIKATKAELIVKFSIGHYRFQ</sequence>
<evidence type="ECO:0000256" key="3">
    <source>
        <dbReference type="RuleBase" id="RU003616"/>
    </source>
</evidence>
<dbReference type="EMBL" id="CAUOFW020007124">
    <property type="protein sequence ID" value="CAK9177688.1"/>
    <property type="molecule type" value="Genomic_DNA"/>
</dbReference>
<evidence type="ECO:0000313" key="5">
    <source>
        <dbReference type="EMBL" id="CAK9177688.1"/>
    </source>
</evidence>
<dbReference type="Pfam" id="PF00011">
    <property type="entry name" value="HSP20"/>
    <property type="match status" value="1"/>
</dbReference>
<reference evidence="5 6" key="1">
    <citation type="submission" date="2024-02" db="EMBL/GenBank/DDBJ databases">
        <authorList>
            <person name="Vignale AGUSTIN F."/>
            <person name="Sosa J E."/>
            <person name="Modenutti C."/>
        </authorList>
    </citation>
    <scope>NUCLEOTIDE SEQUENCE [LARGE SCALE GENOMIC DNA]</scope>
</reference>
<comment type="caution">
    <text evidence="5">The sequence shown here is derived from an EMBL/GenBank/DDBJ whole genome shotgun (WGS) entry which is preliminary data.</text>
</comment>
<dbReference type="AlphaFoldDB" id="A0ABC8U9J3"/>
<name>A0ABC8U9J3_9AQUA</name>
<dbReference type="CDD" id="cd06472">
    <property type="entry name" value="ACD_ScHsp26_like"/>
    <property type="match status" value="1"/>
</dbReference>
<organism evidence="5 6">
    <name type="scientific">Ilex paraguariensis</name>
    <name type="common">yerba mate</name>
    <dbReference type="NCBI Taxonomy" id="185542"/>
    <lineage>
        <taxon>Eukaryota</taxon>
        <taxon>Viridiplantae</taxon>
        <taxon>Streptophyta</taxon>
        <taxon>Embryophyta</taxon>
        <taxon>Tracheophyta</taxon>
        <taxon>Spermatophyta</taxon>
        <taxon>Magnoliopsida</taxon>
        <taxon>eudicotyledons</taxon>
        <taxon>Gunneridae</taxon>
        <taxon>Pentapetalae</taxon>
        <taxon>asterids</taxon>
        <taxon>campanulids</taxon>
        <taxon>Aquifoliales</taxon>
        <taxon>Aquifoliaceae</taxon>
        <taxon>Ilex</taxon>
    </lineage>
</organism>
<dbReference type="PROSITE" id="PS01031">
    <property type="entry name" value="SHSP"/>
    <property type="match status" value="1"/>
</dbReference>
<dbReference type="Gene3D" id="2.60.40.790">
    <property type="match status" value="1"/>
</dbReference>
<dbReference type="InterPro" id="IPR002068">
    <property type="entry name" value="A-crystallin/Hsp20_dom"/>
</dbReference>
<proteinExistence type="inferred from homology"/>
<feature type="domain" description="SHSP" evidence="4">
    <location>
        <begin position="46"/>
        <end position="162"/>
    </location>
</feature>
<evidence type="ECO:0000256" key="1">
    <source>
        <dbReference type="ARBA" id="ARBA00023016"/>
    </source>
</evidence>
<gene>
    <name evidence="5" type="ORF">ILEXP_LOCUS47608</name>
</gene>
<dbReference type="PANTHER" id="PTHR11527">
    <property type="entry name" value="HEAT-SHOCK PROTEIN 20 FAMILY MEMBER"/>
    <property type="match status" value="1"/>
</dbReference>
<accession>A0ABC8U9J3</accession>
<comment type="similarity">
    <text evidence="2 3">Belongs to the small heat shock protein (HSP20) family.</text>
</comment>
<dbReference type="SUPFAM" id="SSF49764">
    <property type="entry name" value="HSP20-like chaperones"/>
    <property type="match status" value="1"/>
</dbReference>
<keyword evidence="6" id="KW-1185">Reference proteome</keyword>
<protein>
    <recommendedName>
        <fullName evidence="4">SHSP domain-containing protein</fullName>
    </recommendedName>
</protein>
<dbReference type="Proteomes" id="UP001642360">
    <property type="component" value="Unassembled WGS sequence"/>
</dbReference>
<evidence type="ECO:0000256" key="2">
    <source>
        <dbReference type="PROSITE-ProRule" id="PRU00285"/>
    </source>
</evidence>
<evidence type="ECO:0000259" key="4">
    <source>
        <dbReference type="PROSITE" id="PS01031"/>
    </source>
</evidence>
<dbReference type="InterPro" id="IPR031107">
    <property type="entry name" value="Small_HSP"/>
</dbReference>
<dbReference type="InterPro" id="IPR008978">
    <property type="entry name" value="HSP20-like_chaperone"/>
</dbReference>
<evidence type="ECO:0000313" key="6">
    <source>
        <dbReference type="Proteomes" id="UP001642360"/>
    </source>
</evidence>